<dbReference type="PROSITE" id="PS51257">
    <property type="entry name" value="PROKAR_LIPOPROTEIN"/>
    <property type="match status" value="1"/>
</dbReference>
<keyword evidence="1" id="KW-0732">Signal</keyword>
<dbReference type="PATRIC" id="fig|1122985.7.peg.2923"/>
<dbReference type="eggNOG" id="ENOG5033S95">
    <property type="taxonomic scope" value="Bacteria"/>
</dbReference>
<evidence type="ECO:0000256" key="1">
    <source>
        <dbReference type="SAM" id="SignalP"/>
    </source>
</evidence>
<organism evidence="2 3">
    <name type="scientific">Hoylesella loescheii DSM 19665 = JCM 12249 = ATCC 15930</name>
    <dbReference type="NCBI Taxonomy" id="1122985"/>
    <lineage>
        <taxon>Bacteria</taxon>
        <taxon>Pseudomonadati</taxon>
        <taxon>Bacteroidota</taxon>
        <taxon>Bacteroidia</taxon>
        <taxon>Bacteroidales</taxon>
        <taxon>Prevotellaceae</taxon>
        <taxon>Hoylesella</taxon>
    </lineage>
</organism>
<dbReference type="HOGENOM" id="CLU_036801_0_0_10"/>
<evidence type="ECO:0000313" key="3">
    <source>
        <dbReference type="Proteomes" id="UP000027442"/>
    </source>
</evidence>
<gene>
    <name evidence="2" type="ORF">HMPREF1991_02827</name>
</gene>
<dbReference type="RefSeq" id="WP_025789875.1">
    <property type="nucleotide sequence ID" value="NZ_KB899213.1"/>
</dbReference>
<feature type="signal peptide" evidence="1">
    <location>
        <begin position="1"/>
        <end position="18"/>
    </location>
</feature>
<dbReference type="AlphaFoldDB" id="A0A069QE86"/>
<evidence type="ECO:0000313" key="2">
    <source>
        <dbReference type="EMBL" id="KDR51115.1"/>
    </source>
</evidence>
<dbReference type="Proteomes" id="UP000027442">
    <property type="component" value="Unassembled WGS sequence"/>
</dbReference>
<name>A0A069QE86_HOYLO</name>
<evidence type="ECO:0008006" key="4">
    <source>
        <dbReference type="Google" id="ProtNLM"/>
    </source>
</evidence>
<sequence>MKRILFSAVIIMFFAACGGDDGLTPTPQKPPTQEETPEVKAADIVKYFALNNQLNVSQALEKAKADLGKKTIDGKEINVTSVTEVKRDEAKGTFTLKVAGYVGKKPFGMEVDFAGFAQKPSDQDMAMRAVAKWKEGVDYLAEFDFDTLYRLKKTDKFTAAYLAKYVDLTSSAPDGNSRYTFTADDWAKTTVSDVKYIADNSHSGRISFTITYNGIKGKTGNGNNGAPSLAIDKNAYYAKQFTVDADDVSKLYMRGVYRHLDVFYGSLIDYDDDKFAPLFAGKQKSDGNNTIDLTIKLTPKDGSDTELAQFTMTLTGFKPLSDLNEEWAIAGKTEVNQFFGKKFRGKPDGDKTAEVKAISTKSWINLVQMSVKRGGNYVDLSPEKVKSENGNYTVTAWVPSNGKTEYRDIYLEEPQIEVISARKEDNFLYIKYRLTQVNETAVDGKEKEVQIHLILP</sequence>
<accession>A0A069QE86</accession>
<dbReference type="EMBL" id="JNGW01000121">
    <property type="protein sequence ID" value="KDR51115.1"/>
    <property type="molecule type" value="Genomic_DNA"/>
</dbReference>
<reference evidence="2 3" key="1">
    <citation type="submission" date="2013-08" db="EMBL/GenBank/DDBJ databases">
        <authorList>
            <person name="Weinstock G."/>
            <person name="Sodergren E."/>
            <person name="Wylie T."/>
            <person name="Fulton L."/>
            <person name="Fulton R."/>
            <person name="Fronick C."/>
            <person name="O'Laughlin M."/>
            <person name="Godfrey J."/>
            <person name="Miner T."/>
            <person name="Herter B."/>
            <person name="Appelbaum E."/>
            <person name="Cordes M."/>
            <person name="Lek S."/>
            <person name="Wollam A."/>
            <person name="Pepin K.H."/>
            <person name="Palsikar V.B."/>
            <person name="Mitreva M."/>
            <person name="Wilson R.K."/>
        </authorList>
    </citation>
    <scope>NUCLEOTIDE SEQUENCE [LARGE SCALE GENOMIC DNA]</scope>
    <source>
        <strain evidence="2 3">ATCC 15930</strain>
    </source>
</reference>
<proteinExistence type="predicted"/>
<keyword evidence="3" id="KW-1185">Reference proteome</keyword>
<comment type="caution">
    <text evidence="2">The sequence shown here is derived from an EMBL/GenBank/DDBJ whole genome shotgun (WGS) entry which is preliminary data.</text>
</comment>
<protein>
    <recommendedName>
        <fullName evidence="4">Lipoprotein-associated type-17 domain-containing protein</fullName>
    </recommendedName>
</protein>
<feature type="chain" id="PRO_5001665150" description="Lipoprotein-associated type-17 domain-containing protein" evidence="1">
    <location>
        <begin position="19"/>
        <end position="456"/>
    </location>
</feature>